<dbReference type="STRING" id="32264.T1L1R1"/>
<organism evidence="5 6">
    <name type="scientific">Tetranychus urticae</name>
    <name type="common">Two-spotted spider mite</name>
    <dbReference type="NCBI Taxonomy" id="32264"/>
    <lineage>
        <taxon>Eukaryota</taxon>
        <taxon>Metazoa</taxon>
        <taxon>Ecdysozoa</taxon>
        <taxon>Arthropoda</taxon>
        <taxon>Chelicerata</taxon>
        <taxon>Arachnida</taxon>
        <taxon>Acari</taxon>
        <taxon>Acariformes</taxon>
        <taxon>Trombidiformes</taxon>
        <taxon>Prostigmata</taxon>
        <taxon>Eleutherengona</taxon>
        <taxon>Raphignathae</taxon>
        <taxon>Tetranychoidea</taxon>
        <taxon>Tetranychidae</taxon>
        <taxon>Tetranychus</taxon>
    </lineage>
</organism>
<dbReference type="Pfam" id="PF05721">
    <property type="entry name" value="PhyH"/>
    <property type="match status" value="1"/>
</dbReference>
<gene>
    <name evidence="5" type="primary">107369506</name>
</gene>
<evidence type="ECO:0000313" key="5">
    <source>
        <dbReference type="EnsemblMetazoa" id="tetur32g00530.1"/>
    </source>
</evidence>
<dbReference type="Proteomes" id="UP000015104">
    <property type="component" value="Unassembled WGS sequence"/>
</dbReference>
<dbReference type="EnsemblMetazoa" id="tetur32g00530.1">
    <property type="protein sequence ID" value="tetur32g00530.1"/>
    <property type="gene ID" value="tetur32g00530"/>
</dbReference>
<evidence type="ECO:0000256" key="3">
    <source>
        <dbReference type="ARBA" id="ARBA00023004"/>
    </source>
</evidence>
<comment type="similarity">
    <text evidence="4">Belongs to the PhyH family. PHYHD1 subfamily.</text>
</comment>
<dbReference type="SUPFAM" id="SSF51197">
    <property type="entry name" value="Clavaminate synthase-like"/>
    <property type="match status" value="1"/>
</dbReference>
<proteinExistence type="inferred from homology"/>
<dbReference type="PANTHER" id="PTHR20883:SF15">
    <property type="entry name" value="PHYTANOYL-COA DIOXYGENASE DOMAIN-CONTAINING PROTEIN 1"/>
    <property type="match status" value="1"/>
</dbReference>
<evidence type="ECO:0000313" key="6">
    <source>
        <dbReference type="Proteomes" id="UP000015104"/>
    </source>
</evidence>
<dbReference type="AlphaFoldDB" id="T1L1R1"/>
<reference evidence="5" key="2">
    <citation type="submission" date="2015-06" db="UniProtKB">
        <authorList>
            <consortium name="EnsemblMetazoa"/>
        </authorList>
    </citation>
    <scope>IDENTIFICATION</scope>
</reference>
<dbReference type="EMBL" id="CAEY01000920">
    <property type="status" value="NOT_ANNOTATED_CDS"/>
    <property type="molecule type" value="Genomic_DNA"/>
</dbReference>
<dbReference type="eggNOG" id="KOG3290">
    <property type="taxonomic scope" value="Eukaryota"/>
</dbReference>
<dbReference type="InterPro" id="IPR008775">
    <property type="entry name" value="Phytyl_CoA_dOase-like"/>
</dbReference>
<dbReference type="KEGG" id="tut:107369506"/>
<reference evidence="6" key="1">
    <citation type="submission" date="2011-08" db="EMBL/GenBank/DDBJ databases">
        <authorList>
            <person name="Rombauts S."/>
        </authorList>
    </citation>
    <scope>NUCLEOTIDE SEQUENCE</scope>
    <source>
        <strain evidence="6">London</strain>
    </source>
</reference>
<evidence type="ECO:0000256" key="2">
    <source>
        <dbReference type="ARBA" id="ARBA00022723"/>
    </source>
</evidence>
<keyword evidence="2" id="KW-0479">Metal-binding</keyword>
<dbReference type="PANTHER" id="PTHR20883">
    <property type="entry name" value="PHYTANOYL-COA DIOXYGENASE DOMAIN CONTAINING 1"/>
    <property type="match status" value="1"/>
</dbReference>
<keyword evidence="3" id="KW-0408">Iron</keyword>
<dbReference type="GO" id="GO:0046872">
    <property type="term" value="F:metal ion binding"/>
    <property type="evidence" value="ECO:0007669"/>
    <property type="project" value="UniProtKB-KW"/>
</dbReference>
<evidence type="ECO:0000256" key="1">
    <source>
        <dbReference type="ARBA" id="ARBA00001962"/>
    </source>
</evidence>
<dbReference type="OMA" id="KYSEDNW"/>
<dbReference type="OrthoDB" id="445007at2759"/>
<evidence type="ECO:0008006" key="7">
    <source>
        <dbReference type="Google" id="ProtNLM"/>
    </source>
</evidence>
<comment type="cofactor">
    <cofactor evidence="1">
        <name>Fe cation</name>
        <dbReference type="ChEBI" id="CHEBI:24875"/>
    </cofactor>
</comment>
<accession>T1L1R1</accession>
<sequence length="283" mass="32184">MNDYDDKIKDFWSNGYTVFPDFLSSCDVDNILKETKQIVDTFNLNEHRTVFKTGKGQQGDDYFLNSGDKISFFFEEKAFDSDGNLAVPRSQCLNKIGHALHELNPVFKAITFDGRVQSILKSLGCVEPHVIQSMVIFKNPHIGGEVSAHRDAEFLFTEPTIKLTGFWFALEDVTLENGCLWFIPGSHNESVTRRFVRNSGDSGPRVSFNAPEDKYDDSKFIPVTVAKGSLVLIHGLVVHKSKPNMSQLPRPVYTFHAVDFHETKWSPDNWLQPTEKLPFSRVY</sequence>
<name>T1L1R1_TETUR</name>
<protein>
    <recommendedName>
        <fullName evidence="7">Fe2OG dioxygenase domain-containing protein</fullName>
    </recommendedName>
</protein>
<keyword evidence="6" id="KW-1185">Reference proteome</keyword>
<dbReference type="Gene3D" id="2.60.120.620">
    <property type="entry name" value="q2cbj1_9rhob like domain"/>
    <property type="match status" value="1"/>
</dbReference>
<dbReference type="HOGENOM" id="CLU_048953_0_0_1"/>
<evidence type="ECO:0000256" key="4">
    <source>
        <dbReference type="ARBA" id="ARBA00038356"/>
    </source>
</evidence>